<accession>A0A135LQQ3</accession>
<feature type="compositionally biased region" description="Low complexity" evidence="1">
    <location>
        <begin position="98"/>
        <end position="111"/>
    </location>
</feature>
<feature type="region of interest" description="Disordered" evidence="1">
    <location>
        <begin position="1"/>
        <end position="26"/>
    </location>
</feature>
<dbReference type="OrthoDB" id="4369561at2759"/>
<feature type="region of interest" description="Disordered" evidence="1">
    <location>
        <begin position="163"/>
        <end position="210"/>
    </location>
</feature>
<reference evidence="2 3" key="1">
    <citation type="journal article" date="2016" name="BMC Genomics">
        <title>Genome sequencing and secondary metabolism of the postharvest pathogen Penicillium griseofulvum.</title>
        <authorList>
            <person name="Banani H."/>
            <person name="Marcet-Houben M."/>
            <person name="Ballester A.R."/>
            <person name="Abbruscato P."/>
            <person name="Gonzalez-Candelas L."/>
            <person name="Gabaldon T."/>
            <person name="Spadaro D."/>
        </authorList>
    </citation>
    <scope>NUCLEOTIDE SEQUENCE [LARGE SCALE GENOMIC DNA]</scope>
    <source>
        <strain evidence="2 3">PG3</strain>
    </source>
</reference>
<dbReference type="Pfam" id="PF11917">
    <property type="entry name" value="DUF3435"/>
    <property type="match status" value="1"/>
</dbReference>
<dbReference type="GeneID" id="63712564"/>
<dbReference type="EMBL" id="LHQR01000032">
    <property type="protein sequence ID" value="KXG51290.1"/>
    <property type="molecule type" value="Genomic_DNA"/>
</dbReference>
<dbReference type="InterPro" id="IPR021842">
    <property type="entry name" value="DUF3435"/>
</dbReference>
<evidence type="ECO:0000313" key="2">
    <source>
        <dbReference type="EMBL" id="KXG51290.1"/>
    </source>
</evidence>
<dbReference type="STRING" id="5078.A0A135LQQ3"/>
<gene>
    <name evidence="2" type="ORF">PGRI_095510</name>
</gene>
<dbReference type="PANTHER" id="PTHR37535">
    <property type="entry name" value="FLUG DOMAIN PROTEIN"/>
    <property type="match status" value="1"/>
</dbReference>
<organism evidence="2 3">
    <name type="scientific">Penicillium patulum</name>
    <name type="common">Penicillium griseofulvum</name>
    <dbReference type="NCBI Taxonomy" id="5078"/>
    <lineage>
        <taxon>Eukaryota</taxon>
        <taxon>Fungi</taxon>
        <taxon>Dikarya</taxon>
        <taxon>Ascomycota</taxon>
        <taxon>Pezizomycotina</taxon>
        <taxon>Eurotiomycetes</taxon>
        <taxon>Eurotiomycetidae</taxon>
        <taxon>Eurotiales</taxon>
        <taxon>Aspergillaceae</taxon>
        <taxon>Penicillium</taxon>
    </lineage>
</organism>
<feature type="compositionally biased region" description="Polar residues" evidence="1">
    <location>
        <begin position="1"/>
        <end position="16"/>
    </location>
</feature>
<keyword evidence="3" id="KW-1185">Reference proteome</keyword>
<dbReference type="Proteomes" id="UP000070168">
    <property type="component" value="Unassembled WGS sequence"/>
</dbReference>
<protein>
    <recommendedName>
        <fullName evidence="4">Myb-like domain-containing protein</fullName>
    </recommendedName>
</protein>
<feature type="region of interest" description="Disordered" evidence="1">
    <location>
        <begin position="44"/>
        <end position="127"/>
    </location>
</feature>
<proteinExistence type="predicted"/>
<dbReference type="Gene3D" id="1.10.10.60">
    <property type="entry name" value="Homeodomain-like"/>
    <property type="match status" value="1"/>
</dbReference>
<dbReference type="AlphaFoldDB" id="A0A135LQQ3"/>
<evidence type="ECO:0000256" key="1">
    <source>
        <dbReference type="SAM" id="MobiDB-lite"/>
    </source>
</evidence>
<sequence length="537" mass="60333">METSQLLCTPCVTTPLSAPEPAPEQANCVSSNLSVVGEFQQELAKRKLSTMEPSDSSDSGDYEGDSEPSQTSNLGENPCSRANKASERAEDPSTIEDTPATSRPSSPPTARSKLKCSRARTTLSSKPPVRYPSIAVVIPSTSWKQGPARTSTRAAAAVCKKRLRSGRGTGDHQDENTPNDTEQPCQKRKKRRPSIRPLSDPLKSSVPISSHRSGAIQRLHGSAILTVESNTGLKPAYFFTFVPDPSPMLPPVHTEVIPPLKHTYTSDENALLVRLKEKEAMSWSEITTHFPGRNMSSLQVHYSTKLRHKAGSRLTRDASAPQHLPEQEKECIEMNPELNKLKIECNTFRHELIAEYHQSTKARKADPTPYDQYRRLQDQVRAKRKKLHMDAKDKMYDNFFEHVGNRIIDQNYQGIPVEFEPNTSHIQPERKVLADLEFKNRDVDTVDDAELVEDRIRSLELRLELHQRNIPKPLRKRVKFEATTKKPDQPPFMMKSSTESNIVFTMPSSFLPYFLTVGNRAVQDGRRSSSPIQFGAA</sequence>
<name>A0A135LQQ3_PENPA</name>
<dbReference type="RefSeq" id="XP_040649826.1">
    <property type="nucleotide sequence ID" value="XM_040797264.1"/>
</dbReference>
<dbReference type="PANTHER" id="PTHR37535:SF4">
    <property type="entry name" value="FLUG DOMAIN-CONTAINING PROTEIN"/>
    <property type="match status" value="1"/>
</dbReference>
<evidence type="ECO:0008006" key="4">
    <source>
        <dbReference type="Google" id="ProtNLM"/>
    </source>
</evidence>
<evidence type="ECO:0000313" key="3">
    <source>
        <dbReference type="Proteomes" id="UP000070168"/>
    </source>
</evidence>
<comment type="caution">
    <text evidence="2">The sequence shown here is derived from an EMBL/GenBank/DDBJ whole genome shotgun (WGS) entry which is preliminary data.</text>
</comment>